<organism evidence="1 2">
    <name type="scientific">Candidatus Accumulibacter proximus</name>
    <dbReference type="NCBI Taxonomy" id="2954385"/>
    <lineage>
        <taxon>Bacteria</taxon>
        <taxon>Pseudomonadati</taxon>
        <taxon>Pseudomonadota</taxon>
        <taxon>Betaproteobacteria</taxon>
        <taxon>Candidatus Accumulibacter</taxon>
    </lineage>
</organism>
<name>A0A935Q088_9PROT</name>
<accession>A0A935Q088</accession>
<sequence>MLRDDGRILHFSPKRGSATDWVTDADIVGQLKKTATGWTWRESGDTVEAFDVSGI</sequence>
<dbReference type="AlphaFoldDB" id="A0A935Q088"/>
<evidence type="ECO:0000313" key="1">
    <source>
        <dbReference type="EMBL" id="MBK7675121.1"/>
    </source>
</evidence>
<gene>
    <name evidence="1" type="ORF">IPJ27_10380</name>
</gene>
<dbReference type="EMBL" id="JADJMH010000007">
    <property type="protein sequence ID" value="MBK7675121.1"/>
    <property type="molecule type" value="Genomic_DNA"/>
</dbReference>
<protein>
    <submittedName>
        <fullName evidence="1">Uncharacterized protein</fullName>
    </submittedName>
</protein>
<comment type="caution">
    <text evidence="1">The sequence shown here is derived from an EMBL/GenBank/DDBJ whole genome shotgun (WGS) entry which is preliminary data.</text>
</comment>
<reference evidence="1 2" key="1">
    <citation type="submission" date="2020-10" db="EMBL/GenBank/DDBJ databases">
        <title>Connecting structure to function with the recovery of over 1000 high-quality activated sludge metagenome-assembled genomes encoding full-length rRNA genes using long-read sequencing.</title>
        <authorList>
            <person name="Singleton C.M."/>
            <person name="Petriglieri F."/>
            <person name="Kristensen J.M."/>
            <person name="Kirkegaard R.H."/>
            <person name="Michaelsen T.Y."/>
            <person name="Andersen M.H."/>
            <person name="Karst S.M."/>
            <person name="Dueholm M.S."/>
            <person name="Nielsen P.H."/>
            <person name="Albertsen M."/>
        </authorList>
    </citation>
    <scope>NUCLEOTIDE SEQUENCE [LARGE SCALE GENOMIC DNA]</scope>
    <source>
        <strain evidence="1">EsbW_18-Q3-R4-48_BATAC.285</strain>
    </source>
</reference>
<evidence type="ECO:0000313" key="2">
    <source>
        <dbReference type="Proteomes" id="UP000697998"/>
    </source>
</evidence>
<dbReference type="Proteomes" id="UP000697998">
    <property type="component" value="Unassembled WGS sequence"/>
</dbReference>
<proteinExistence type="predicted"/>